<dbReference type="RefSeq" id="WP_153724277.1">
    <property type="nucleotide sequence ID" value="NZ_CP045875.1"/>
</dbReference>
<accession>A0A5Q2MWD3</accession>
<dbReference type="PANTHER" id="PTHR43228">
    <property type="entry name" value="TWO-COMPONENT RESPONSE REGULATOR"/>
    <property type="match status" value="1"/>
</dbReference>
<evidence type="ECO:0000313" key="6">
    <source>
        <dbReference type="Proteomes" id="UP000366051"/>
    </source>
</evidence>
<feature type="modified residue" description="4-aspartylphosphate" evidence="3">
    <location>
        <position position="53"/>
    </location>
</feature>
<dbReference type="PANTHER" id="PTHR43228:SF1">
    <property type="entry name" value="TWO-COMPONENT RESPONSE REGULATOR ARR22"/>
    <property type="match status" value="1"/>
</dbReference>
<protein>
    <recommendedName>
        <fullName evidence="1">Stage 0 sporulation protein A homolog</fullName>
    </recommendedName>
</protein>
<keyword evidence="3" id="KW-0597">Phosphoprotein</keyword>
<dbReference type="SMART" id="SM00448">
    <property type="entry name" value="REC"/>
    <property type="match status" value="1"/>
</dbReference>
<evidence type="ECO:0000259" key="4">
    <source>
        <dbReference type="PROSITE" id="PS50110"/>
    </source>
</evidence>
<dbReference type="Proteomes" id="UP000366051">
    <property type="component" value="Chromosome"/>
</dbReference>
<evidence type="ECO:0000256" key="2">
    <source>
        <dbReference type="ARBA" id="ARBA00024867"/>
    </source>
</evidence>
<reference evidence="6" key="1">
    <citation type="submission" date="2019-11" db="EMBL/GenBank/DDBJ databases">
        <title>Genome sequence of Heliorestis convoluta strain HH, an alkaliphilic and minimalistic phototrophic bacterium from a soda lake in Egypt.</title>
        <authorList>
            <person name="Dewey E.D."/>
            <person name="Stokes L.M."/>
            <person name="Burchell B.M."/>
            <person name="Shaffer K.N."/>
            <person name="Huntington A.M."/>
            <person name="Baker J.M."/>
            <person name="Nadendla S."/>
            <person name="Giglio M.G."/>
            <person name="Touchman J.W."/>
            <person name="Blankenship R.E."/>
            <person name="Madigan M.T."/>
            <person name="Sattley W.M."/>
        </authorList>
    </citation>
    <scope>NUCLEOTIDE SEQUENCE [LARGE SCALE GENOMIC DNA]</scope>
    <source>
        <strain evidence="6">HH</strain>
    </source>
</reference>
<dbReference type="PROSITE" id="PS50110">
    <property type="entry name" value="RESPONSE_REGULATORY"/>
    <property type="match status" value="1"/>
</dbReference>
<dbReference type="KEGG" id="hcv:FTV88_0585"/>
<evidence type="ECO:0000256" key="1">
    <source>
        <dbReference type="ARBA" id="ARBA00018672"/>
    </source>
</evidence>
<dbReference type="InterPro" id="IPR052048">
    <property type="entry name" value="ST_Response_Regulator"/>
</dbReference>
<dbReference type="OrthoDB" id="9790669at2"/>
<comment type="function">
    <text evidence="2">May play the central regulatory role in sporulation. It may be an element of the effector pathway responsible for the activation of sporulation genes in response to nutritional stress. Spo0A may act in concert with spo0H (a sigma factor) to control the expression of some genes that are critical to the sporulation process.</text>
</comment>
<dbReference type="SUPFAM" id="SSF52172">
    <property type="entry name" value="CheY-like"/>
    <property type="match status" value="1"/>
</dbReference>
<sequence length="127" mass="14102">MAKFLLTDDSKFMRKIIKNIILQLGHEVVAEASNGLEALHAYKKAKPDIVTMDITMPEYDGIYGVKAIRSWDPKARVIIVSAMGQQSYILDAMRAGAVDFLVKPIISDQVEQAIKKCLQPPVNSGRN</sequence>
<organism evidence="5 6">
    <name type="scientific">Heliorestis convoluta</name>
    <dbReference type="NCBI Taxonomy" id="356322"/>
    <lineage>
        <taxon>Bacteria</taxon>
        <taxon>Bacillati</taxon>
        <taxon>Bacillota</taxon>
        <taxon>Clostridia</taxon>
        <taxon>Eubacteriales</taxon>
        <taxon>Heliobacteriaceae</taxon>
        <taxon>Heliorestis</taxon>
    </lineage>
</organism>
<name>A0A5Q2MWD3_9FIRM</name>
<dbReference type="InterPro" id="IPR001789">
    <property type="entry name" value="Sig_transdc_resp-reg_receiver"/>
</dbReference>
<keyword evidence="6" id="KW-1185">Reference proteome</keyword>
<dbReference type="Pfam" id="PF00072">
    <property type="entry name" value="Response_reg"/>
    <property type="match status" value="1"/>
</dbReference>
<feature type="domain" description="Response regulatory" evidence="4">
    <location>
        <begin position="3"/>
        <end position="118"/>
    </location>
</feature>
<dbReference type="GO" id="GO:0000160">
    <property type="term" value="P:phosphorelay signal transduction system"/>
    <property type="evidence" value="ECO:0007669"/>
    <property type="project" value="InterPro"/>
</dbReference>
<dbReference type="InterPro" id="IPR011006">
    <property type="entry name" value="CheY-like_superfamily"/>
</dbReference>
<evidence type="ECO:0000313" key="5">
    <source>
        <dbReference type="EMBL" id="QGG46764.1"/>
    </source>
</evidence>
<dbReference type="Gene3D" id="3.40.50.2300">
    <property type="match status" value="1"/>
</dbReference>
<gene>
    <name evidence="5" type="ORF">FTV88_0585</name>
</gene>
<dbReference type="AlphaFoldDB" id="A0A5Q2MWD3"/>
<proteinExistence type="predicted"/>
<evidence type="ECO:0000256" key="3">
    <source>
        <dbReference type="PROSITE-ProRule" id="PRU00169"/>
    </source>
</evidence>
<dbReference type="EMBL" id="CP045875">
    <property type="protein sequence ID" value="QGG46764.1"/>
    <property type="molecule type" value="Genomic_DNA"/>
</dbReference>